<gene>
    <name evidence="1" type="ORF">JCM14722_26730</name>
</gene>
<sequence>MRQKRVCKENKNCANYIKAAKNYSFQQAVVHLIHHGMLELSENEMEQLDDLRKLRNRVHMWLAKDSDFMDREISFGDYNQAIILIHTIRDSLKLRYKDQQAKLIFCKNKQV</sequence>
<proteinExistence type="predicted"/>
<dbReference type="Proteomes" id="UP001061361">
    <property type="component" value="Chromosome"/>
</dbReference>
<reference evidence="1" key="1">
    <citation type="submission" date="2022-08" db="EMBL/GenBank/DDBJ databases">
        <title>Genome Sequence of the sulphate-reducing bacterium, Pseudodesulfovibrio portus JCM14722.</title>
        <authorList>
            <person name="Kondo R."/>
            <person name="Kataoka T."/>
        </authorList>
    </citation>
    <scope>NUCLEOTIDE SEQUENCE</scope>
    <source>
        <strain evidence="1">JCM 14722</strain>
    </source>
</reference>
<organism evidence="1 2">
    <name type="scientific">Pseudodesulfovibrio portus</name>
    <dbReference type="NCBI Taxonomy" id="231439"/>
    <lineage>
        <taxon>Bacteria</taxon>
        <taxon>Pseudomonadati</taxon>
        <taxon>Thermodesulfobacteriota</taxon>
        <taxon>Desulfovibrionia</taxon>
        <taxon>Desulfovibrionales</taxon>
        <taxon>Desulfovibrionaceae</taxon>
    </lineage>
</organism>
<evidence type="ECO:0000313" key="1">
    <source>
        <dbReference type="EMBL" id="BDQ35131.1"/>
    </source>
</evidence>
<evidence type="ECO:0000313" key="2">
    <source>
        <dbReference type="Proteomes" id="UP001061361"/>
    </source>
</evidence>
<keyword evidence="2" id="KW-1185">Reference proteome</keyword>
<dbReference type="EMBL" id="AP026708">
    <property type="protein sequence ID" value="BDQ35131.1"/>
    <property type="molecule type" value="Genomic_DNA"/>
</dbReference>
<accession>A0ABM8AV04</accession>
<name>A0ABM8AV04_9BACT</name>
<evidence type="ECO:0008006" key="3">
    <source>
        <dbReference type="Google" id="ProtNLM"/>
    </source>
</evidence>
<protein>
    <recommendedName>
        <fullName evidence="3">HEPN domain-containing protein</fullName>
    </recommendedName>
</protein>